<feature type="compositionally biased region" description="Polar residues" evidence="1">
    <location>
        <begin position="16"/>
        <end position="25"/>
    </location>
</feature>
<reference evidence="2" key="1">
    <citation type="submission" date="2018-02" db="EMBL/GenBank/DDBJ databases">
        <title>Rhizophora mucronata_Transcriptome.</title>
        <authorList>
            <person name="Meera S.P."/>
            <person name="Sreeshan A."/>
            <person name="Augustine A."/>
        </authorList>
    </citation>
    <scope>NUCLEOTIDE SEQUENCE</scope>
    <source>
        <tissue evidence="2">Leaf</tissue>
    </source>
</reference>
<evidence type="ECO:0000256" key="1">
    <source>
        <dbReference type="SAM" id="MobiDB-lite"/>
    </source>
</evidence>
<name>A0A2P2NUE3_RHIMU</name>
<proteinExistence type="predicted"/>
<organism evidence="2">
    <name type="scientific">Rhizophora mucronata</name>
    <name type="common">Asiatic mangrove</name>
    <dbReference type="NCBI Taxonomy" id="61149"/>
    <lineage>
        <taxon>Eukaryota</taxon>
        <taxon>Viridiplantae</taxon>
        <taxon>Streptophyta</taxon>
        <taxon>Embryophyta</taxon>
        <taxon>Tracheophyta</taxon>
        <taxon>Spermatophyta</taxon>
        <taxon>Magnoliopsida</taxon>
        <taxon>eudicotyledons</taxon>
        <taxon>Gunneridae</taxon>
        <taxon>Pentapetalae</taxon>
        <taxon>rosids</taxon>
        <taxon>fabids</taxon>
        <taxon>Malpighiales</taxon>
        <taxon>Rhizophoraceae</taxon>
        <taxon>Rhizophora</taxon>
    </lineage>
</organism>
<dbReference type="AlphaFoldDB" id="A0A2P2NUE3"/>
<protein>
    <submittedName>
        <fullName evidence="2">Uncharacterized protein</fullName>
    </submittedName>
</protein>
<accession>A0A2P2NUE3</accession>
<dbReference type="EMBL" id="GGEC01065600">
    <property type="protein sequence ID" value="MBX46084.1"/>
    <property type="molecule type" value="Transcribed_RNA"/>
</dbReference>
<evidence type="ECO:0000313" key="2">
    <source>
        <dbReference type="EMBL" id="MBX46084.1"/>
    </source>
</evidence>
<sequence>MGCYGGHSFWGREGSSWHQQANHTA</sequence>
<feature type="region of interest" description="Disordered" evidence="1">
    <location>
        <begin position="1"/>
        <end position="25"/>
    </location>
</feature>